<gene>
    <name evidence="1" type="ORF">FSP39_019584</name>
</gene>
<dbReference type="EMBL" id="VSWD01000005">
    <property type="protein sequence ID" value="KAK3103486.1"/>
    <property type="molecule type" value="Genomic_DNA"/>
</dbReference>
<reference evidence="1" key="1">
    <citation type="submission" date="2019-08" db="EMBL/GenBank/DDBJ databases">
        <title>The improved chromosome-level genome for the pearl oyster Pinctada fucata martensii using PacBio sequencing and Hi-C.</title>
        <authorList>
            <person name="Zheng Z."/>
        </authorList>
    </citation>
    <scope>NUCLEOTIDE SEQUENCE</scope>
    <source>
        <strain evidence="1">ZZ-2019</strain>
        <tissue evidence="1">Adductor muscle</tissue>
    </source>
</reference>
<evidence type="ECO:0000313" key="1">
    <source>
        <dbReference type="EMBL" id="KAK3103486.1"/>
    </source>
</evidence>
<sequence length="233" mass="26817">MDEDPGIANHSESIYQVLCNIVGDEDNVKLNRIDSVLFARSLNESNLDLSRRQRMISRGNPVLMTQLSTSLGLDKTVVELIFQNLAEKFFANLFVDSGSRAEGFDFQSSDFDIMCVLKDVNVIQRAIQENMSESSMILSMETGNTRPGFVRLKALYYPLQCSGIIGLRKLGQEYYMSSNKLVEWRMSFSLAEKRLVRFMNHTQFLTYGLLKLFLKEVMLRRMMKPEDFFARIS</sequence>
<name>A0AA89C2F1_PINIB</name>
<dbReference type="Proteomes" id="UP001186944">
    <property type="component" value="Unassembled WGS sequence"/>
</dbReference>
<organism evidence="1 2">
    <name type="scientific">Pinctada imbricata</name>
    <name type="common">Atlantic pearl-oyster</name>
    <name type="synonym">Pinctada martensii</name>
    <dbReference type="NCBI Taxonomy" id="66713"/>
    <lineage>
        <taxon>Eukaryota</taxon>
        <taxon>Metazoa</taxon>
        <taxon>Spiralia</taxon>
        <taxon>Lophotrochozoa</taxon>
        <taxon>Mollusca</taxon>
        <taxon>Bivalvia</taxon>
        <taxon>Autobranchia</taxon>
        <taxon>Pteriomorphia</taxon>
        <taxon>Pterioida</taxon>
        <taxon>Pterioidea</taxon>
        <taxon>Pteriidae</taxon>
        <taxon>Pinctada</taxon>
    </lineage>
</organism>
<accession>A0AA89C2F1</accession>
<proteinExistence type="predicted"/>
<dbReference type="AlphaFoldDB" id="A0AA89C2F1"/>
<evidence type="ECO:0000313" key="2">
    <source>
        <dbReference type="Proteomes" id="UP001186944"/>
    </source>
</evidence>
<protein>
    <submittedName>
        <fullName evidence="1">Uncharacterized protein</fullName>
    </submittedName>
</protein>
<keyword evidence="2" id="KW-1185">Reference proteome</keyword>
<comment type="caution">
    <text evidence="1">The sequence shown here is derived from an EMBL/GenBank/DDBJ whole genome shotgun (WGS) entry which is preliminary data.</text>
</comment>